<dbReference type="InterPro" id="IPR023606">
    <property type="entry name" value="CoA-Trfase_III_dom_1_sf"/>
</dbReference>
<evidence type="ECO:0000256" key="1">
    <source>
        <dbReference type="ARBA" id="ARBA00022679"/>
    </source>
</evidence>
<sequence>MPGPLNGVRVLDLTGVVSGPFATMFLADQGADVLKIEPIGGDITRRSRATIDRAGEFSALFISSNRGKRSLSVDVKSDAGRDILARLVAQADVLVQNFRPGTMERLGLGVDDLRKRHPRLIYVSISGVGDHGPYVKKRVYDPIVQGLSGFADIQSQPVTNRPQMIRTIVCDKTTAVMTAQAVAAALYAREKSGLGDHIHVAMLDVMISYLWPEGMMQYTVVGKEQTAADPNDRPDLVFKTLDGFLTCGTISDSEWQGFCKASGDPELARDERFATPTARSLNATARINKMQEYIGQRTTADWLARLDAADVPCAPILRRSEIIENEQVVARGIITEFEQPGVGRVRQPKPAAQFSLNQSAIGGPAPRIGEHSREVLCELGYSDAEIERMIADKAVRVAIVKEHEHA</sequence>
<dbReference type="PANTHER" id="PTHR48207:SF3">
    <property type="entry name" value="SUCCINATE--HYDROXYMETHYLGLUTARATE COA-TRANSFERASE"/>
    <property type="match status" value="1"/>
</dbReference>
<dbReference type="RefSeq" id="WP_139861534.1">
    <property type="nucleotide sequence ID" value="NZ_CAADFC020000016.1"/>
</dbReference>
<evidence type="ECO:0000313" key="3">
    <source>
        <dbReference type="Proteomes" id="UP000328092"/>
    </source>
</evidence>
<dbReference type="EC" id="2.8.3.19" evidence="2"/>
<dbReference type="InterPro" id="IPR044855">
    <property type="entry name" value="CoA-Trfase_III_dom3_sf"/>
</dbReference>
<dbReference type="Gene3D" id="3.30.1540.10">
    <property type="entry name" value="formyl-coa transferase, domain 3"/>
    <property type="match status" value="1"/>
</dbReference>
<gene>
    <name evidence="2" type="primary">yfdE_3</name>
    <name evidence="2" type="ORF">CI1B_43500</name>
</gene>
<dbReference type="InterPro" id="IPR003673">
    <property type="entry name" value="CoA-Trfase_fam_III"/>
</dbReference>
<dbReference type="SUPFAM" id="SSF89796">
    <property type="entry name" value="CoA-transferase family III (CaiB/BaiF)"/>
    <property type="match status" value="1"/>
</dbReference>
<protein>
    <submittedName>
        <fullName evidence="2">Acetyl-CoA:oxalate CoA-transferase</fullName>
        <ecNumber evidence="2">2.8.3.19</ecNumber>
    </submittedName>
</protein>
<dbReference type="Proteomes" id="UP000328092">
    <property type="component" value="Unassembled WGS sequence"/>
</dbReference>
<dbReference type="OrthoDB" id="9806585at2"/>
<comment type="caution">
    <text evidence="2">The sequence shown here is derived from an EMBL/GenBank/DDBJ whole genome shotgun (WGS) entry which is preliminary data.</text>
</comment>
<dbReference type="AlphaFoldDB" id="A0A508TEV0"/>
<dbReference type="Pfam" id="PF02515">
    <property type="entry name" value="CoA_transf_3"/>
    <property type="match status" value="1"/>
</dbReference>
<reference evidence="2" key="1">
    <citation type="submission" date="2019-02" db="EMBL/GenBank/DDBJ databases">
        <authorList>
            <person name="Pothier F.J."/>
        </authorList>
    </citation>
    <scope>NUCLEOTIDE SEQUENCE</scope>
    <source>
        <strain evidence="2">CI-1B</strain>
    </source>
</reference>
<dbReference type="Gene3D" id="3.40.50.10540">
    <property type="entry name" value="Crotonobetainyl-coa:carnitine coa-transferase, domain 1"/>
    <property type="match status" value="1"/>
</dbReference>
<dbReference type="EMBL" id="CAADFC020000016">
    <property type="protein sequence ID" value="VIO72704.1"/>
    <property type="molecule type" value="Genomic_DNA"/>
</dbReference>
<keyword evidence="1 2" id="KW-0808">Transferase</keyword>
<organism evidence="2 3">
    <name type="scientific">Bradyrhizobium ivorense</name>
    <dbReference type="NCBI Taxonomy" id="2511166"/>
    <lineage>
        <taxon>Bacteria</taxon>
        <taxon>Pseudomonadati</taxon>
        <taxon>Pseudomonadota</taxon>
        <taxon>Alphaproteobacteria</taxon>
        <taxon>Hyphomicrobiales</taxon>
        <taxon>Nitrobacteraceae</taxon>
        <taxon>Bradyrhizobium</taxon>
    </lineage>
</organism>
<dbReference type="GO" id="GO:0008410">
    <property type="term" value="F:CoA-transferase activity"/>
    <property type="evidence" value="ECO:0007669"/>
    <property type="project" value="TreeGrafter"/>
</dbReference>
<dbReference type="PANTHER" id="PTHR48207">
    <property type="entry name" value="SUCCINATE--HYDROXYMETHYLGLUTARATE COA-TRANSFERASE"/>
    <property type="match status" value="1"/>
</dbReference>
<keyword evidence="3" id="KW-1185">Reference proteome</keyword>
<accession>A0A508TEV0</accession>
<evidence type="ECO:0000313" key="2">
    <source>
        <dbReference type="EMBL" id="VIO72704.1"/>
    </source>
</evidence>
<proteinExistence type="predicted"/>
<name>A0A508TEV0_9BRAD</name>
<dbReference type="InterPro" id="IPR050483">
    <property type="entry name" value="CoA-transferase_III_domain"/>
</dbReference>